<evidence type="ECO:0000313" key="3">
    <source>
        <dbReference type="Proteomes" id="UP001303115"/>
    </source>
</evidence>
<name>A0AAN6P7A0_9PEZI</name>
<evidence type="ECO:0000256" key="1">
    <source>
        <dbReference type="SAM" id="MobiDB-lite"/>
    </source>
</evidence>
<reference evidence="3" key="1">
    <citation type="journal article" date="2023" name="Mol. Phylogenet. Evol.">
        <title>Genome-scale phylogeny and comparative genomics of the fungal order Sordariales.</title>
        <authorList>
            <person name="Hensen N."/>
            <person name="Bonometti L."/>
            <person name="Westerberg I."/>
            <person name="Brannstrom I.O."/>
            <person name="Guillou S."/>
            <person name="Cros-Aarteil S."/>
            <person name="Calhoun S."/>
            <person name="Haridas S."/>
            <person name="Kuo A."/>
            <person name="Mondo S."/>
            <person name="Pangilinan J."/>
            <person name="Riley R."/>
            <person name="LaButti K."/>
            <person name="Andreopoulos B."/>
            <person name="Lipzen A."/>
            <person name="Chen C."/>
            <person name="Yan M."/>
            <person name="Daum C."/>
            <person name="Ng V."/>
            <person name="Clum A."/>
            <person name="Steindorff A."/>
            <person name="Ohm R.A."/>
            <person name="Martin F."/>
            <person name="Silar P."/>
            <person name="Natvig D.O."/>
            <person name="Lalanne C."/>
            <person name="Gautier V."/>
            <person name="Ament-Velasquez S.L."/>
            <person name="Kruys A."/>
            <person name="Hutchinson M.I."/>
            <person name="Powell A.J."/>
            <person name="Barry K."/>
            <person name="Miller A.N."/>
            <person name="Grigoriev I.V."/>
            <person name="Debuchy R."/>
            <person name="Gladieux P."/>
            <person name="Hiltunen Thoren M."/>
            <person name="Johannesson H."/>
        </authorList>
    </citation>
    <scope>NUCLEOTIDE SEQUENCE [LARGE SCALE GENOMIC DNA]</scope>
    <source>
        <strain evidence="3">CBS 284.82</strain>
    </source>
</reference>
<proteinExistence type="predicted"/>
<accession>A0AAN6P7A0</accession>
<dbReference type="Proteomes" id="UP001303115">
    <property type="component" value="Unassembled WGS sequence"/>
</dbReference>
<dbReference type="EMBL" id="MU854644">
    <property type="protein sequence ID" value="KAK4032137.1"/>
    <property type="molecule type" value="Genomic_DNA"/>
</dbReference>
<feature type="region of interest" description="Disordered" evidence="1">
    <location>
        <begin position="94"/>
        <end position="127"/>
    </location>
</feature>
<feature type="region of interest" description="Disordered" evidence="1">
    <location>
        <begin position="211"/>
        <end position="232"/>
    </location>
</feature>
<dbReference type="AlphaFoldDB" id="A0AAN6P7A0"/>
<gene>
    <name evidence="2" type="ORF">C8A01DRAFT_41420</name>
</gene>
<keyword evidence="3" id="KW-1185">Reference proteome</keyword>
<organism evidence="2 3">
    <name type="scientific">Parachaetomium inaequale</name>
    <dbReference type="NCBI Taxonomy" id="2588326"/>
    <lineage>
        <taxon>Eukaryota</taxon>
        <taxon>Fungi</taxon>
        <taxon>Dikarya</taxon>
        <taxon>Ascomycota</taxon>
        <taxon>Pezizomycotina</taxon>
        <taxon>Sordariomycetes</taxon>
        <taxon>Sordariomycetidae</taxon>
        <taxon>Sordariales</taxon>
        <taxon>Chaetomiaceae</taxon>
        <taxon>Parachaetomium</taxon>
    </lineage>
</organism>
<protein>
    <submittedName>
        <fullName evidence="2">Uncharacterized protein</fullName>
    </submittedName>
</protein>
<sequence length="396" mass="42559">MSTCRCFVCHWWPPTVGPPAHNGIVSVGRHRIEHDIPISPTDDSVPASNSAHVIMANQSIISLSPLGNIEHSFATLLPDGELVGMATFPQIGAKMQGDGDRDCDTVDSNNRPPPEDADMPPHSHQNVTTGGAALSGTPALGSPEALISLSHLNESISQQLVKFDSYPWDAPSAMQRLCSSKINTITDNPVAEALQTTTRFASILKSLSPSKSLETSSVPDSGVSVASSSHDGSIKGEINSRPGIAASSPLNTATYLLLLSSYLQLMHLFNVMFRRIAKFLGNMTEKAMSEFPQPEFRVTGLPPTMHSRLYLKILMQIIGHQLESVECLMGLSAEHCISGQAPLGKGIFSEQDVSNLLQAVLGQANSGRRLRRTVSEQPLIVSLRESIAVVQELLKG</sequence>
<comment type="caution">
    <text evidence="2">The sequence shown here is derived from an EMBL/GenBank/DDBJ whole genome shotgun (WGS) entry which is preliminary data.</text>
</comment>
<evidence type="ECO:0000313" key="2">
    <source>
        <dbReference type="EMBL" id="KAK4032137.1"/>
    </source>
</evidence>